<protein>
    <recommendedName>
        <fullName evidence="3">NRDE family protein</fullName>
    </recommendedName>
</protein>
<name>A0A0R2S917_9GAMM</name>
<accession>A0A0R2S917</accession>
<dbReference type="InterPro" id="IPR008551">
    <property type="entry name" value="TANGO2"/>
</dbReference>
<evidence type="ECO:0000313" key="2">
    <source>
        <dbReference type="Proteomes" id="UP000051934"/>
    </source>
</evidence>
<dbReference type="EMBL" id="LIBB01000188">
    <property type="protein sequence ID" value="KRO71401.1"/>
    <property type="molecule type" value="Genomic_DNA"/>
</dbReference>
<organism evidence="1 2">
    <name type="scientific">OM182 bacterium BACL3 MAG-120507-bin80</name>
    <dbReference type="NCBI Taxonomy" id="1655577"/>
    <lineage>
        <taxon>Bacteria</taxon>
        <taxon>Pseudomonadati</taxon>
        <taxon>Pseudomonadota</taxon>
        <taxon>Gammaproteobacteria</taxon>
        <taxon>OMG group</taxon>
        <taxon>OM182 clade</taxon>
    </lineage>
</organism>
<dbReference type="PANTHER" id="PTHR17985:SF8">
    <property type="entry name" value="TRANSPORT AND GOLGI ORGANIZATION PROTEIN 2 HOMOLOG"/>
    <property type="match status" value="1"/>
</dbReference>
<gene>
    <name evidence="1" type="ORF">ABR69_05690</name>
</gene>
<dbReference type="Pfam" id="PF05742">
    <property type="entry name" value="TANGO2"/>
    <property type="match status" value="1"/>
</dbReference>
<dbReference type="AlphaFoldDB" id="A0A0R2S917"/>
<evidence type="ECO:0008006" key="3">
    <source>
        <dbReference type="Google" id="ProtNLM"/>
    </source>
</evidence>
<dbReference type="PANTHER" id="PTHR17985">
    <property type="entry name" value="SER/THR-RICH PROTEIN T10 IN DGCR REGION"/>
    <property type="match status" value="1"/>
</dbReference>
<sequence>MCLIFIGHRSHKDMPLIVAANRDEFFARETRQAHCWDDGVIAGRDGRAGGTWLGIGPNSRFAAITNRRGSAPKDGIRSRGELTANFLRGSATPADYAASIAENGQDYAGFNLLIGDADSLYYLNNEVLAAPRELAPGYYGLSNGVLDEPWPKVSKGKQRFQILASESPVLTTDTLIDLMDDREKAEDHELPSTGLTLALERRLSSAFIRNEKDPNEEILGLHDYGTLCSTALIRDQKGNVRFHERNYDALGRPTQSHFFQLGTG</sequence>
<reference evidence="1 2" key="1">
    <citation type="submission" date="2015-10" db="EMBL/GenBank/DDBJ databases">
        <title>Metagenome-Assembled Genomes uncover a global brackish microbiome.</title>
        <authorList>
            <person name="Hugerth L.W."/>
            <person name="Larsson J."/>
            <person name="Alneberg J."/>
            <person name="Lindh M.V."/>
            <person name="Legrand C."/>
            <person name="Pinhassi J."/>
            <person name="Andersson A.F."/>
        </authorList>
    </citation>
    <scope>NUCLEOTIDE SEQUENCE [LARGE SCALE GENOMIC DNA]</scope>
    <source>
        <strain evidence="1">BACL4 MAG-120507-bin80</strain>
    </source>
</reference>
<evidence type="ECO:0000313" key="1">
    <source>
        <dbReference type="EMBL" id="KRO71401.1"/>
    </source>
</evidence>
<proteinExistence type="predicted"/>
<comment type="caution">
    <text evidence="1">The sequence shown here is derived from an EMBL/GenBank/DDBJ whole genome shotgun (WGS) entry which is preliminary data.</text>
</comment>
<dbReference type="Proteomes" id="UP000051934">
    <property type="component" value="Unassembled WGS sequence"/>
</dbReference>